<keyword evidence="2" id="KW-1185">Reference proteome</keyword>
<name>A0AAV4BMZ7_9GAST</name>
<comment type="caution">
    <text evidence="1">The sequence shown here is derived from an EMBL/GenBank/DDBJ whole genome shotgun (WGS) entry which is preliminary data.</text>
</comment>
<gene>
    <name evidence="1" type="ORF">PoB_004667800</name>
</gene>
<protein>
    <submittedName>
        <fullName evidence="1">Uncharacterized protein</fullName>
    </submittedName>
</protein>
<accession>A0AAV4BMZ7</accession>
<sequence>MALQDATLQHTRHYPVVGTCAGFVQASVSMDPVQVDLDRCLASSPPFTRGRVMDQDFPAMVIVSGAGLHIGKESAVVEKTCALVV</sequence>
<evidence type="ECO:0000313" key="1">
    <source>
        <dbReference type="EMBL" id="GFO20173.1"/>
    </source>
</evidence>
<reference evidence="1 2" key="1">
    <citation type="journal article" date="2021" name="Elife">
        <title>Chloroplast acquisition without the gene transfer in kleptoplastic sea slugs, Plakobranchus ocellatus.</title>
        <authorList>
            <person name="Maeda T."/>
            <person name="Takahashi S."/>
            <person name="Yoshida T."/>
            <person name="Shimamura S."/>
            <person name="Takaki Y."/>
            <person name="Nagai Y."/>
            <person name="Toyoda A."/>
            <person name="Suzuki Y."/>
            <person name="Arimoto A."/>
            <person name="Ishii H."/>
            <person name="Satoh N."/>
            <person name="Nishiyama T."/>
            <person name="Hasebe M."/>
            <person name="Maruyama T."/>
            <person name="Minagawa J."/>
            <person name="Obokata J."/>
            <person name="Shigenobu S."/>
        </authorList>
    </citation>
    <scope>NUCLEOTIDE SEQUENCE [LARGE SCALE GENOMIC DNA]</scope>
</reference>
<organism evidence="1 2">
    <name type="scientific">Plakobranchus ocellatus</name>
    <dbReference type="NCBI Taxonomy" id="259542"/>
    <lineage>
        <taxon>Eukaryota</taxon>
        <taxon>Metazoa</taxon>
        <taxon>Spiralia</taxon>
        <taxon>Lophotrochozoa</taxon>
        <taxon>Mollusca</taxon>
        <taxon>Gastropoda</taxon>
        <taxon>Heterobranchia</taxon>
        <taxon>Euthyneura</taxon>
        <taxon>Panpulmonata</taxon>
        <taxon>Sacoglossa</taxon>
        <taxon>Placobranchoidea</taxon>
        <taxon>Plakobranchidae</taxon>
        <taxon>Plakobranchus</taxon>
    </lineage>
</organism>
<dbReference type="AlphaFoldDB" id="A0AAV4BMZ7"/>
<evidence type="ECO:0000313" key="2">
    <source>
        <dbReference type="Proteomes" id="UP000735302"/>
    </source>
</evidence>
<proteinExistence type="predicted"/>
<dbReference type="Proteomes" id="UP000735302">
    <property type="component" value="Unassembled WGS sequence"/>
</dbReference>
<dbReference type="EMBL" id="BLXT01005153">
    <property type="protein sequence ID" value="GFO20173.1"/>
    <property type="molecule type" value="Genomic_DNA"/>
</dbReference>